<organism evidence="9 10">
    <name type="scientific">Ophiophagus hannah</name>
    <name type="common">King cobra</name>
    <name type="synonym">Naja hannah</name>
    <dbReference type="NCBI Taxonomy" id="8665"/>
    <lineage>
        <taxon>Eukaryota</taxon>
        <taxon>Metazoa</taxon>
        <taxon>Chordata</taxon>
        <taxon>Craniata</taxon>
        <taxon>Vertebrata</taxon>
        <taxon>Euteleostomi</taxon>
        <taxon>Lepidosauria</taxon>
        <taxon>Squamata</taxon>
        <taxon>Bifurcata</taxon>
        <taxon>Unidentata</taxon>
        <taxon>Episquamata</taxon>
        <taxon>Toxicofera</taxon>
        <taxon>Serpentes</taxon>
        <taxon>Colubroidea</taxon>
        <taxon>Elapidae</taxon>
        <taxon>Elapinae</taxon>
        <taxon>Ophiophagus</taxon>
    </lineage>
</organism>
<comment type="caution">
    <text evidence="9">The sequence shown here is derived from an EMBL/GenBank/DDBJ whole genome shotgun (WGS) entry which is preliminary data.</text>
</comment>
<comment type="subcellular location">
    <subcellularLocation>
        <location evidence="1">Cytoplasm</location>
        <location evidence="1">Cytoskeleton</location>
    </subcellularLocation>
</comment>
<dbReference type="GO" id="GO:0005875">
    <property type="term" value="C:microtubule associated complex"/>
    <property type="evidence" value="ECO:0007669"/>
    <property type="project" value="TreeGrafter"/>
</dbReference>
<dbReference type="GO" id="GO:0007018">
    <property type="term" value="P:microtubule-based movement"/>
    <property type="evidence" value="ECO:0007669"/>
    <property type="project" value="InterPro"/>
</dbReference>
<keyword evidence="6" id="KW-0206">Cytoskeleton</keyword>
<gene>
    <name evidence="9" type="ORF">L345_08419</name>
</gene>
<dbReference type="InterPro" id="IPR001752">
    <property type="entry name" value="Kinesin_motor_dom"/>
</dbReference>
<reference evidence="9 10" key="1">
    <citation type="journal article" date="2013" name="Proc. Natl. Acad. Sci. U.S.A.">
        <title>The king cobra genome reveals dynamic gene evolution and adaptation in the snake venom system.</title>
        <authorList>
            <person name="Vonk F.J."/>
            <person name="Casewell N.R."/>
            <person name="Henkel C.V."/>
            <person name="Heimberg A.M."/>
            <person name="Jansen H.J."/>
            <person name="McCleary R.J."/>
            <person name="Kerkkamp H.M."/>
            <person name="Vos R.A."/>
            <person name="Guerreiro I."/>
            <person name="Calvete J.J."/>
            <person name="Wuster W."/>
            <person name="Woods A.E."/>
            <person name="Logan J.M."/>
            <person name="Harrison R.A."/>
            <person name="Castoe T.A."/>
            <person name="de Koning A.P."/>
            <person name="Pollock D.D."/>
            <person name="Yandell M."/>
            <person name="Calderon D."/>
            <person name="Renjifo C."/>
            <person name="Currier R.B."/>
            <person name="Salgado D."/>
            <person name="Pla D."/>
            <person name="Sanz L."/>
            <person name="Hyder A.S."/>
            <person name="Ribeiro J.M."/>
            <person name="Arntzen J.W."/>
            <person name="van den Thillart G.E."/>
            <person name="Boetzer M."/>
            <person name="Pirovano W."/>
            <person name="Dirks R.P."/>
            <person name="Spaink H.P."/>
            <person name="Duboule D."/>
            <person name="McGlinn E."/>
            <person name="Kini R.M."/>
            <person name="Richardson M.K."/>
        </authorList>
    </citation>
    <scope>NUCLEOTIDE SEQUENCE</scope>
    <source>
        <tissue evidence="9">Blood</tissue>
    </source>
</reference>
<evidence type="ECO:0000256" key="2">
    <source>
        <dbReference type="ARBA" id="ARBA00022490"/>
    </source>
</evidence>
<evidence type="ECO:0000256" key="3">
    <source>
        <dbReference type="ARBA" id="ARBA00022741"/>
    </source>
</evidence>
<dbReference type="PANTHER" id="PTHR47969">
    <property type="entry name" value="CHROMOSOME-ASSOCIATED KINESIN KIF4A-RELATED"/>
    <property type="match status" value="1"/>
</dbReference>
<dbReference type="GO" id="GO:0008017">
    <property type="term" value="F:microtubule binding"/>
    <property type="evidence" value="ECO:0007669"/>
    <property type="project" value="InterPro"/>
</dbReference>
<dbReference type="OrthoDB" id="3176171at2759"/>
<dbReference type="GO" id="GO:0007052">
    <property type="term" value="P:mitotic spindle organization"/>
    <property type="evidence" value="ECO:0007669"/>
    <property type="project" value="TreeGrafter"/>
</dbReference>
<sequence>MIACVSPADSNLEETLNTLRYADRARKIKNRPIVNIDPQAAEITQLKLQVQELQVLLLQAHGGTLPVSLRAEPEENLPALMERNHSLLEENEKLSRSLHEAAGQIAQMLERVIVVRPTATRSAALAMLGEKVPAKGPPSPPLKTKRNSQFSFGEKKRSTIQVLRFPFLYLECVFKRQGDEEK</sequence>
<keyword evidence="4" id="KW-0067">ATP-binding</keyword>
<keyword evidence="5" id="KW-0175">Coiled coil</keyword>
<name>V8NV03_OPHHA</name>
<evidence type="ECO:0000313" key="10">
    <source>
        <dbReference type="Proteomes" id="UP000018936"/>
    </source>
</evidence>
<feature type="domain" description="Kinesin motor" evidence="8">
    <location>
        <begin position="1"/>
        <end position="28"/>
    </location>
</feature>
<feature type="non-terminal residue" evidence="9">
    <location>
        <position position="1"/>
    </location>
</feature>
<dbReference type="GO" id="GO:0051231">
    <property type="term" value="P:spindle elongation"/>
    <property type="evidence" value="ECO:0007669"/>
    <property type="project" value="TreeGrafter"/>
</dbReference>
<evidence type="ECO:0000256" key="6">
    <source>
        <dbReference type="ARBA" id="ARBA00023212"/>
    </source>
</evidence>
<dbReference type="AlphaFoldDB" id="V8NV03"/>
<dbReference type="GO" id="GO:0005524">
    <property type="term" value="F:ATP binding"/>
    <property type="evidence" value="ECO:0007669"/>
    <property type="project" value="UniProtKB-KW"/>
</dbReference>
<dbReference type="InterPro" id="IPR027417">
    <property type="entry name" value="P-loop_NTPase"/>
</dbReference>
<dbReference type="EMBL" id="AZIM01001775">
    <property type="protein sequence ID" value="ETE65806.1"/>
    <property type="molecule type" value="Genomic_DNA"/>
</dbReference>
<keyword evidence="10" id="KW-1185">Reference proteome</keyword>
<dbReference type="PROSITE" id="PS50067">
    <property type="entry name" value="KINESIN_MOTOR_2"/>
    <property type="match status" value="1"/>
</dbReference>
<dbReference type="InterPro" id="IPR027640">
    <property type="entry name" value="Kinesin-like_fam"/>
</dbReference>
<evidence type="ECO:0000256" key="1">
    <source>
        <dbReference type="ARBA" id="ARBA00004245"/>
    </source>
</evidence>
<evidence type="ECO:0000259" key="8">
    <source>
        <dbReference type="PROSITE" id="PS50067"/>
    </source>
</evidence>
<evidence type="ECO:0000256" key="4">
    <source>
        <dbReference type="ARBA" id="ARBA00022840"/>
    </source>
</evidence>
<comment type="caution">
    <text evidence="7">Lacks conserved residue(s) required for the propagation of feature annotation.</text>
</comment>
<keyword evidence="3" id="KW-0547">Nucleotide-binding</keyword>
<evidence type="ECO:0000256" key="5">
    <source>
        <dbReference type="ARBA" id="ARBA00023054"/>
    </source>
</evidence>
<dbReference type="InterPro" id="IPR036961">
    <property type="entry name" value="Kinesin_motor_dom_sf"/>
</dbReference>
<dbReference type="Proteomes" id="UP000018936">
    <property type="component" value="Unassembled WGS sequence"/>
</dbReference>
<evidence type="ECO:0000256" key="7">
    <source>
        <dbReference type="PROSITE-ProRule" id="PRU00283"/>
    </source>
</evidence>
<comment type="similarity">
    <text evidence="7">Belongs to the TRAFAC class myosin-kinesin ATPase superfamily. Kinesin family.</text>
</comment>
<protein>
    <recommendedName>
        <fullName evidence="8">Kinesin motor domain-containing protein</fullName>
    </recommendedName>
</protein>
<dbReference type="GO" id="GO:0003777">
    <property type="term" value="F:microtubule motor activity"/>
    <property type="evidence" value="ECO:0007669"/>
    <property type="project" value="InterPro"/>
</dbReference>
<dbReference type="Gene3D" id="3.40.850.10">
    <property type="entry name" value="Kinesin motor domain"/>
    <property type="match status" value="1"/>
</dbReference>
<keyword evidence="2" id="KW-0963">Cytoplasm</keyword>
<evidence type="ECO:0000313" key="9">
    <source>
        <dbReference type="EMBL" id="ETE65806.1"/>
    </source>
</evidence>
<dbReference type="PANTHER" id="PTHR47969:SF15">
    <property type="entry name" value="CHROMOSOME-ASSOCIATED KINESIN KIF4A-RELATED"/>
    <property type="match status" value="1"/>
</dbReference>
<proteinExistence type="inferred from homology"/>
<accession>V8NV03</accession>
<dbReference type="SUPFAM" id="SSF52540">
    <property type="entry name" value="P-loop containing nucleoside triphosphate hydrolases"/>
    <property type="match status" value="1"/>
</dbReference>